<evidence type="ECO:0000313" key="2">
    <source>
        <dbReference type="EMBL" id="AOV58829.1"/>
    </source>
</evidence>
<dbReference type="EMBL" id="KU686198">
    <property type="protein sequence ID" value="AOV58829.1"/>
    <property type="molecule type" value="Genomic_DNA"/>
</dbReference>
<dbReference type="Gene3D" id="2.60.40.420">
    <property type="entry name" value="Cupredoxins - blue copper proteins"/>
    <property type="match status" value="1"/>
</dbReference>
<name>A0A1D8KJI5_9CAUD</name>
<evidence type="ECO:0000259" key="1">
    <source>
        <dbReference type="Pfam" id="PF14240"/>
    </source>
</evidence>
<dbReference type="Proteomes" id="UP000240804">
    <property type="component" value="Segment"/>
</dbReference>
<proteinExistence type="predicted"/>
<protein>
    <submittedName>
        <fullName evidence="2">Structural protein</fullName>
    </submittedName>
</protein>
<accession>A0A1D8KJI5</accession>
<dbReference type="Pfam" id="PF14240">
    <property type="entry name" value="YHYH"/>
    <property type="match status" value="1"/>
</dbReference>
<evidence type="ECO:0000313" key="3">
    <source>
        <dbReference type="Proteomes" id="UP000240804"/>
    </source>
</evidence>
<organism evidence="2 3">
    <name type="scientific">Synechococcus phage S-CAM3</name>
    <dbReference type="NCBI Taxonomy" id="1883366"/>
    <lineage>
        <taxon>Viruses</taxon>
        <taxon>Duplodnaviria</taxon>
        <taxon>Heunggongvirae</taxon>
        <taxon>Uroviricota</taxon>
        <taxon>Caudoviricetes</taxon>
        <taxon>Pantevenvirales</taxon>
        <taxon>Kyanoviridae</taxon>
        <taxon>Charybdisvirus</taxon>
        <taxon>Charybdisvirus scam3</taxon>
    </lineage>
</organism>
<sequence>MNTQISSLIEDQLPGFIVAQYENFQKVLENYYEHLESPGNPLDIITNLTSYHDIDTYEKNLLQERTTLSTYLNSTATTIIVDDASSFPERNGYIKIDNEICFYKERTQTEFLEVSRGVSGTTQLGDLYSSSKFVNSESDTHSSGVFVDNLSNLFLYGIVKSFEKQYLESFPQDYLKKEVDKRTLIKNISNFYKVKGTDKSIRFIFNTIISKSADDVPTTYHPKNQTVKVSTSDWDSSYVVQAQILSGDPLWLIGETITQTSDNNLTVDYASAVVENVYSVDSNDGDVLYNLVINPQSVNSDFIIPQKTVLTRNIVPALTTGDTITVDSTFGWNSSSGVVVINGEVISYEGKSLRQFTIKDRGTITRTHSAGDIVVSYSNVKSVTPNGIVSLLVYGVLTELNIESSNPHARIGDRIEVSKPGFETADPILYDVSSRNYRWKVNVNGDSPSVPLNPPVGLSLQKVLSDIGAIYEDDDFYYYATSSYPSTRILTSNVDQDLDDPQLLKIVPKSTQTTSEIYKTPRRDVGILVDGSIAFGYKNEDLIEYGPITRFEVTKKGSGYQNPPFVLLNGESGKALSVLTGDTVSEIISTSEDNYIKPPTVEIVSGRNAVLDAVVTSGEISSIKIVNPGEYYSSPPVIIVSDLAGRGRFAEYRAEVSLFGQITELVKIDGGKFFTQENVRVTVIPDANANAATARAEIREWVKNRYFGAALDDNGGLVVSSFDKNKNYYGVVSNPRRLRLRLSDNITTTTLSEQSGLKTHSPILGYAYDGNPIYGPYAFANPLDSNSGVVRMESGYSLKSTRVNGPVDAPYEMGTFVDDYEWTPTVDTGKTRLDVNNGRFCVTPEFPLGVYAYFMTIDAVGTPVFPYIMGENYYSLPVQSNYQSDVTQSSLPRSVRRLFIPGTEKNGKSEIAVIDSISTGSVSSVRVEDSQSNYEVGSKIYVDNSGTGGSGASGVVSSTFGKDVLSLESKDTKATRLFSTESFYSFVGDIVTQPSTGAQGELIRDVIEEQDFVLRAVTGTFEVGSTIESTTTVLNLLLSQNSTYSKDATLDLVLFEDPTTVLASGTILASTATQNSVRIKVNSGNFSDYLNYAEGETILKSSDLSNTPGSTIVVSNNLSSDITISGVNENIAILETDSEHNFAEGDTIDITIDPDENLTETTYYVSKKKYQEVDLIPLNFDGRVNDTGIGSSTMVGLGRDYVGGVYQDVELIFSNYTNVRDGIGAIGDAGNAKATVTVGSGNFDGSGQVESIVITEGGSGYNTDDVLTISPNDIAKIDPSIFDTDVTATMVQLNGDVIDSYEQSYFVVDPADYADTLTFLGSPGDIFLDDDGIEYVFVEADQDNNRFRYIQTVPAENLTDLDTINGGTAILTIETEFPPGTPYPQFRFDVNGEENPDYDLRVGSTFTINPLPGHSIYIVSDYRTSILEDGIALDMESYTEASGVTNNGSTDTNETITFTPQAPGEYYYICVSHPEAVGTLKVYPSPSTALPLVSVNAVGLGDQRTEVVLDRVFSLSIGDTLSVGSEIVRVTSIDKVTRRVGLERGVNGTTAVNHLANSKVNSYKPKYNFTPGTQIFGTDVNDPYVVSYDEETHRLVVNYGYDAINPREINTVSSFADHGTPEKIASVSKVNDLVDRLEFSLDNVNFLTNPIVDVQKYYFYKFDTSHPSMLSSYLDISTSSNFNVFTEEKEVGLAEPGNPGSFVRIRLGYGANIGNVKRQEVNFTTYYYFLTSSNTDTGGSFLRIKNDPLAGRKTVVYTTDKKLVYNLTDVPQYDGYGNIRYTGKSIGKIASISLDNLGDNYNSMPVIKGVVPAQGFRANIEAIRDASKNNISELSIVDSGKEYSKPDVIITGDGTGLEIELTVDGGRISAAKITNPGSGYLSTPTLDIIETDNKLFFTSLDIGVPQSAKFINNGTFYFDDDSIISSYETPQVLLLSNFDLNSFGQGERIEQRINGVMIASGKIANGGWKKGSNIMRLVDVNGVFREGYLITGLSKGRTAFVNSIVRTSFNPTINTLTRTLGKYNSDRGKSSSANQRITDSFFYQDYSYVVRSRTPINQWRNAVKDTTHPAGFKMFGELYLESEADARMRPDQPTSEKLTNYLILPTTAVSSFTTRRNITTSVIKVEDSRVVRGKGSVSVDSFDETLTRVRNVTLSPAFDGKYDPSTGLKIGNKTFTIIDADTGTAFAPYNDMSLMVTLDGIAQNPGYSYKINGNQITFYEAPLGKRQQNVDGDIVEVPAQSYYIRSFEFRDASDNSRYLKKLKNISKNFDGRTRIFDLFYEDGSIVKTDPNENLMIYLNAVLQQGSYEIRRFNSASKTDQIVFSKAPKNYDDLYDGGVPKQLDNYEYFFGYSIGSFERLSINENLIPYNSKSNFYQILDKNGRIKNFDTPLYAYVFIDGVLQRGEGVSYRVNGPSITFSNPLIYAEQSDGSYVTSKVDILYFYGKDYSPTITAFDFEDDTYFNTVEATLTGYRDEFDSWYKRNTSFKTIAYQIINGVQRVWGELSDIGLSTGDDWILYLRAQNIDSVDDEPVYFTRRDPAGGQDSISLTFDAFSFEYLTSSITDERILKRVEANYIPFKFGADLSDNTDYRGFVIREHPNLRIGDKIQIDGESEMREVFSTPLFAKPKEYRDGQQISNSYYATLNVGAYNKDVLGEGLAVTANVENGVVTSLNWNRRDLQRYFDTGILLNPTAYQYYSPPVLNFVPTENFGGGARAEVVVYGGQIIDLILVDGGSGYTKAPRVVVGRGYSILRNNNYAESSMLIRRTADPAVVLGPKMTVIVSQYPDYQRNLIESTTTMISPNPLDFKEILVCFVTPDSVSTEMPGTTHHERKTTVQLEAENNNIAHNETLIERDNQIINNLTYSSYVNPITKYYQTGALDLYNTPLGDTDYLYSHYLPGTSVRDFIESLYTDVGYADVSGITMEQLGYYFNDEFETITEWINEYQITDSNITTGGRVLNFGLPSMQELASYLDIDLLIGDTVMYIPNTTNFPDSGKLLVGKEIISYTGKLLDRFTGVTRGQNGTTEVDHAAGDILRTIGTFTTA</sequence>
<dbReference type="SUPFAM" id="SSF49503">
    <property type="entry name" value="Cupredoxins"/>
    <property type="match status" value="1"/>
</dbReference>
<gene>
    <name evidence="2" type="ORF">T040910_085</name>
</gene>
<dbReference type="InterPro" id="IPR008972">
    <property type="entry name" value="Cupredoxin"/>
</dbReference>
<feature type="domain" description="YHYH" evidence="1">
    <location>
        <begin position="751"/>
        <end position="859"/>
    </location>
</feature>
<dbReference type="InterPro" id="IPR025924">
    <property type="entry name" value="YHYH_dom"/>
</dbReference>
<reference evidence="2 3" key="1">
    <citation type="journal article" date="2016" name="Virology">
        <title>The genomic content and context of auxiliary metabolic genes in marine cyanomyoviruses.</title>
        <authorList>
            <person name="Crummett L.T."/>
            <person name="Puxty R.J."/>
            <person name="Weihe C."/>
            <person name="Marston M.F."/>
            <person name="Martiny J.B."/>
        </authorList>
    </citation>
    <scope>NUCLEOTIDE SEQUENCE [LARGE SCALE GENOMIC DNA]</scope>
    <source>
        <strain evidence="2">0910TB04</strain>
    </source>
</reference>